<dbReference type="Pfam" id="PF13621">
    <property type="entry name" value="Cupin_8"/>
    <property type="match status" value="1"/>
</dbReference>
<gene>
    <name evidence="2" type="ORF">GTP91_05665</name>
</gene>
<evidence type="ECO:0000313" key="2">
    <source>
        <dbReference type="EMBL" id="MYM86668.1"/>
    </source>
</evidence>
<protein>
    <submittedName>
        <fullName evidence="2">Cupin-like domain-containing protein</fullName>
    </submittedName>
</protein>
<dbReference type="Proteomes" id="UP000470302">
    <property type="component" value="Unassembled WGS sequence"/>
</dbReference>
<organism evidence="2 3">
    <name type="scientific">Duganella vulcania</name>
    <dbReference type="NCBI Taxonomy" id="2692166"/>
    <lineage>
        <taxon>Bacteria</taxon>
        <taxon>Pseudomonadati</taxon>
        <taxon>Pseudomonadota</taxon>
        <taxon>Betaproteobacteria</taxon>
        <taxon>Burkholderiales</taxon>
        <taxon>Oxalobacteraceae</taxon>
        <taxon>Telluria group</taxon>
        <taxon>Duganella</taxon>
    </lineage>
</organism>
<dbReference type="SMART" id="SM00558">
    <property type="entry name" value="JmjC"/>
    <property type="match status" value="1"/>
</dbReference>
<dbReference type="PROSITE" id="PS51184">
    <property type="entry name" value="JMJC"/>
    <property type="match status" value="1"/>
</dbReference>
<reference evidence="2 3" key="1">
    <citation type="submission" date="2020-01" db="EMBL/GenBank/DDBJ databases">
        <title>Novel species isolated from a subtropical stream in China.</title>
        <authorList>
            <person name="Lu H."/>
        </authorList>
    </citation>
    <scope>NUCLEOTIDE SEQUENCE [LARGE SCALE GENOMIC DNA]</scope>
    <source>
        <strain evidence="2 3">FT82W</strain>
    </source>
</reference>
<name>A0A845G1M4_9BURK</name>
<dbReference type="InterPro" id="IPR041667">
    <property type="entry name" value="Cupin_8"/>
</dbReference>
<dbReference type="Gene3D" id="2.60.120.10">
    <property type="entry name" value="Jelly Rolls"/>
    <property type="match status" value="1"/>
</dbReference>
<dbReference type="InterPro" id="IPR014710">
    <property type="entry name" value="RmlC-like_jellyroll"/>
</dbReference>
<dbReference type="EMBL" id="WWCW01000011">
    <property type="protein sequence ID" value="MYM86668.1"/>
    <property type="molecule type" value="Genomic_DNA"/>
</dbReference>
<evidence type="ECO:0000259" key="1">
    <source>
        <dbReference type="PROSITE" id="PS51184"/>
    </source>
</evidence>
<dbReference type="PANTHER" id="PTHR12461">
    <property type="entry name" value="HYPOXIA-INDUCIBLE FACTOR 1 ALPHA INHIBITOR-RELATED"/>
    <property type="match status" value="1"/>
</dbReference>
<dbReference type="SUPFAM" id="SSF51197">
    <property type="entry name" value="Clavaminate synthase-like"/>
    <property type="match status" value="1"/>
</dbReference>
<sequence length="330" mass="37109">MNQITEYLDLDPARFYSEIAGGYRPAVLRGFVRHWPAVHKARQAPEALCRYLMEFDSGHEVDAVMTPPDQRGRLFYKPDMEGFNFVRNKVPVSKVIEQLARYSQFEAPPSVAIQSALVDDCLPGFAAHNVAPALPPSVRPRLWLGNTITTPAHFDESYNLACVVSGERRFTLFPPEQVGNLYIGPLDFAPTPTPISMVDFRAPDHARHQRFRQAMEAALVADLLPGDVLFIPPLWWHHVQSNGILNMMVNYWWKNEQPAPDAGTTFEALVATLQSMKHQPPELRAAWGAIFQHYVFDPAQDPSVHIPAHKQGVLHNARPRPSIGAVDEPE</sequence>
<comment type="caution">
    <text evidence="2">The sequence shown here is derived from an EMBL/GenBank/DDBJ whole genome shotgun (WGS) entry which is preliminary data.</text>
</comment>
<accession>A0A845G1M4</accession>
<dbReference type="PANTHER" id="PTHR12461:SF105">
    <property type="entry name" value="HYPOXIA-INDUCIBLE FACTOR 1-ALPHA INHIBITOR"/>
    <property type="match status" value="1"/>
</dbReference>
<feature type="domain" description="JmjC" evidence="1">
    <location>
        <begin position="111"/>
        <end position="270"/>
    </location>
</feature>
<dbReference type="RefSeq" id="WP_161095889.1">
    <property type="nucleotide sequence ID" value="NZ_WWCW01000011.1"/>
</dbReference>
<dbReference type="InterPro" id="IPR003347">
    <property type="entry name" value="JmjC_dom"/>
</dbReference>
<proteinExistence type="predicted"/>
<dbReference type="AlphaFoldDB" id="A0A845G1M4"/>
<evidence type="ECO:0000313" key="3">
    <source>
        <dbReference type="Proteomes" id="UP000470302"/>
    </source>
</evidence>